<proteinExistence type="predicted"/>
<gene>
    <name evidence="1" type="ORF">C4K68_11355</name>
</gene>
<accession>A0A2S5KQH6</accession>
<dbReference type="EMBL" id="PRLP01000035">
    <property type="protein sequence ID" value="PPC77018.1"/>
    <property type="molecule type" value="Genomic_DNA"/>
</dbReference>
<comment type="caution">
    <text evidence="1">The sequence shown here is derived from an EMBL/GenBank/DDBJ whole genome shotgun (WGS) entry which is preliminary data.</text>
</comment>
<dbReference type="Proteomes" id="UP000238196">
    <property type="component" value="Unassembled WGS sequence"/>
</dbReference>
<evidence type="ECO:0000313" key="2">
    <source>
        <dbReference type="Proteomes" id="UP000238196"/>
    </source>
</evidence>
<sequence>MLNNTALEQLLQQAMIGRSMSVPLAMGMTLAYREEQQGRGLELAVSRAEQSPKLLKAVLERRFRDMAVYENCFPCTNDKGDWLVWFPLPTTDQASQYSQLAQGAEQLLALAGLEFSR</sequence>
<organism evidence="1 2">
    <name type="scientific">Proteobacteria bacterium 228</name>
    <dbReference type="NCBI Taxonomy" id="2083153"/>
    <lineage>
        <taxon>Bacteria</taxon>
        <taxon>Pseudomonadati</taxon>
        <taxon>Pseudomonadota</taxon>
    </lineage>
</organism>
<protein>
    <submittedName>
        <fullName evidence="1">Uncharacterized protein</fullName>
    </submittedName>
</protein>
<reference evidence="1 2" key="1">
    <citation type="submission" date="2018-02" db="EMBL/GenBank/DDBJ databases">
        <title>novel marine gammaproteobacteria from coastal saline agro ecosystem.</title>
        <authorList>
            <person name="Krishnan R."/>
            <person name="Ramesh Kumar N."/>
        </authorList>
    </citation>
    <scope>NUCLEOTIDE SEQUENCE [LARGE SCALE GENOMIC DNA]</scope>
    <source>
        <strain evidence="1 2">228</strain>
    </source>
</reference>
<name>A0A2S5KQH6_9PROT</name>
<dbReference type="AlphaFoldDB" id="A0A2S5KQH6"/>
<evidence type="ECO:0000313" key="1">
    <source>
        <dbReference type="EMBL" id="PPC77018.1"/>
    </source>
</evidence>